<sequence length="95" mass="10963">MHSCGCRLRCCDGHAATRKRDEAARKERRDRDKMRKASAALRLHPCYVPLYRSASSVLTPRRNRRRGKKESVAWEGSFFVSLQQSRPPCTILPFS</sequence>
<dbReference type="Proteomes" id="UP000053105">
    <property type="component" value="Unassembled WGS sequence"/>
</dbReference>
<protein>
    <submittedName>
        <fullName evidence="1">Uncharacterized protein</fullName>
    </submittedName>
</protein>
<gene>
    <name evidence="1" type="ORF">WN51_07311</name>
</gene>
<evidence type="ECO:0000313" key="1">
    <source>
        <dbReference type="EMBL" id="KOX68818.1"/>
    </source>
</evidence>
<name>A0A0N0BCD0_9HYME</name>
<accession>A0A0N0BCD0</accession>
<keyword evidence="2" id="KW-1185">Reference proteome</keyword>
<dbReference type="EMBL" id="KQ435916">
    <property type="protein sequence ID" value="KOX68818.1"/>
    <property type="molecule type" value="Genomic_DNA"/>
</dbReference>
<reference evidence="1 2" key="1">
    <citation type="submission" date="2015-07" db="EMBL/GenBank/DDBJ databases">
        <title>The genome of Melipona quadrifasciata.</title>
        <authorList>
            <person name="Pan H."/>
            <person name="Kapheim K."/>
        </authorList>
    </citation>
    <scope>NUCLEOTIDE SEQUENCE [LARGE SCALE GENOMIC DNA]</scope>
    <source>
        <strain evidence="1">0111107301</strain>
        <tissue evidence="1">Whole body</tissue>
    </source>
</reference>
<evidence type="ECO:0000313" key="2">
    <source>
        <dbReference type="Proteomes" id="UP000053105"/>
    </source>
</evidence>
<dbReference type="AlphaFoldDB" id="A0A0N0BCD0"/>
<proteinExistence type="predicted"/>
<organism evidence="1 2">
    <name type="scientific">Melipona quadrifasciata</name>
    <dbReference type="NCBI Taxonomy" id="166423"/>
    <lineage>
        <taxon>Eukaryota</taxon>
        <taxon>Metazoa</taxon>
        <taxon>Ecdysozoa</taxon>
        <taxon>Arthropoda</taxon>
        <taxon>Hexapoda</taxon>
        <taxon>Insecta</taxon>
        <taxon>Pterygota</taxon>
        <taxon>Neoptera</taxon>
        <taxon>Endopterygota</taxon>
        <taxon>Hymenoptera</taxon>
        <taxon>Apocrita</taxon>
        <taxon>Aculeata</taxon>
        <taxon>Apoidea</taxon>
        <taxon>Anthophila</taxon>
        <taxon>Apidae</taxon>
        <taxon>Melipona</taxon>
    </lineage>
</organism>